<evidence type="ECO:0000256" key="1">
    <source>
        <dbReference type="SAM" id="SignalP"/>
    </source>
</evidence>
<dbReference type="Proteomes" id="UP000555393">
    <property type="component" value="Unassembled WGS sequence"/>
</dbReference>
<keyword evidence="1" id="KW-0732">Signal</keyword>
<comment type="caution">
    <text evidence="2">The sequence shown here is derived from an EMBL/GenBank/DDBJ whole genome shotgun (WGS) entry which is preliminary data.</text>
</comment>
<evidence type="ECO:0000313" key="2">
    <source>
        <dbReference type="EMBL" id="MBB6260440.1"/>
    </source>
</evidence>
<organism evidence="2 3">
    <name type="scientific">Paenochrobactrum gallinarii</name>
    <dbReference type="NCBI Taxonomy" id="643673"/>
    <lineage>
        <taxon>Bacteria</taxon>
        <taxon>Pseudomonadati</taxon>
        <taxon>Pseudomonadota</taxon>
        <taxon>Alphaproteobacteria</taxon>
        <taxon>Hyphomicrobiales</taxon>
        <taxon>Brucellaceae</taxon>
        <taxon>Paenochrobactrum</taxon>
    </lineage>
</organism>
<reference evidence="2 3" key="1">
    <citation type="submission" date="2020-08" db="EMBL/GenBank/DDBJ databases">
        <title>Genomic Encyclopedia of Type Strains, Phase IV (KMG-IV): sequencing the most valuable type-strain genomes for metagenomic binning, comparative biology and taxonomic classification.</title>
        <authorList>
            <person name="Goeker M."/>
        </authorList>
    </citation>
    <scope>NUCLEOTIDE SEQUENCE [LARGE SCALE GENOMIC DNA]</scope>
    <source>
        <strain evidence="2 3">DSM 22336</strain>
    </source>
</reference>
<dbReference type="EMBL" id="JACIIU010000003">
    <property type="protein sequence ID" value="MBB6260440.1"/>
    <property type="molecule type" value="Genomic_DNA"/>
</dbReference>
<accession>A0A841LU66</accession>
<proteinExistence type="predicted"/>
<feature type="chain" id="PRO_5032491187" evidence="1">
    <location>
        <begin position="22"/>
        <end position="46"/>
    </location>
</feature>
<dbReference type="RefSeq" id="WP_184220804.1">
    <property type="nucleotide sequence ID" value="NZ_JACIIU010000003.1"/>
</dbReference>
<sequence>MQPRHLLLIASVFAVSVSAVSATAVLANAPTQTAQAVKITPHAAQH</sequence>
<evidence type="ECO:0000313" key="3">
    <source>
        <dbReference type="Proteomes" id="UP000555393"/>
    </source>
</evidence>
<gene>
    <name evidence="2" type="ORF">FHS77_000974</name>
</gene>
<name>A0A841LU66_9HYPH</name>
<feature type="signal peptide" evidence="1">
    <location>
        <begin position="1"/>
        <end position="21"/>
    </location>
</feature>
<dbReference type="AlphaFoldDB" id="A0A841LU66"/>
<protein>
    <submittedName>
        <fullName evidence="2">Uncharacterized protein</fullName>
    </submittedName>
</protein>
<keyword evidence="3" id="KW-1185">Reference proteome</keyword>